<dbReference type="GO" id="GO:0006654">
    <property type="term" value="P:phosphatidic acid biosynthetic process"/>
    <property type="evidence" value="ECO:0007669"/>
    <property type="project" value="TreeGrafter"/>
</dbReference>
<evidence type="ECO:0000256" key="10">
    <source>
        <dbReference type="SAM" id="Phobius"/>
    </source>
</evidence>
<evidence type="ECO:0000256" key="5">
    <source>
        <dbReference type="ARBA" id="ARBA00013211"/>
    </source>
</evidence>
<comment type="domain">
    <text evidence="9">The HXXXXD motif is essential for acyltransferase activity and may constitute the binding site for the phosphate moiety of the glycerol-3-phosphate.</text>
</comment>
<proteinExistence type="inferred from homology"/>
<comment type="catalytic activity">
    <reaction evidence="1 9">
        <text>a 1-acyl-sn-glycero-3-phosphate + an acyl-CoA = a 1,2-diacyl-sn-glycero-3-phosphate + CoA</text>
        <dbReference type="Rhea" id="RHEA:19709"/>
        <dbReference type="ChEBI" id="CHEBI:57287"/>
        <dbReference type="ChEBI" id="CHEBI:57970"/>
        <dbReference type="ChEBI" id="CHEBI:58342"/>
        <dbReference type="ChEBI" id="CHEBI:58608"/>
        <dbReference type="EC" id="2.3.1.51"/>
    </reaction>
</comment>
<dbReference type="Pfam" id="PF01553">
    <property type="entry name" value="Acyltransferase"/>
    <property type="match status" value="1"/>
</dbReference>
<keyword evidence="7 9" id="KW-0808">Transferase</keyword>
<feature type="transmembrane region" description="Helical" evidence="10">
    <location>
        <begin position="19"/>
        <end position="47"/>
    </location>
</feature>
<evidence type="ECO:0000256" key="4">
    <source>
        <dbReference type="ARBA" id="ARBA00008655"/>
    </source>
</evidence>
<dbReference type="GO" id="GO:0016024">
    <property type="term" value="P:CDP-diacylglycerol biosynthetic process"/>
    <property type="evidence" value="ECO:0007669"/>
    <property type="project" value="UniProtKB-UniPathway"/>
</dbReference>
<reference evidence="12" key="1">
    <citation type="submission" date="2020-10" db="EMBL/GenBank/DDBJ databases">
        <authorList>
            <person name="Szabo G."/>
        </authorList>
    </citation>
    <scope>NUCLEOTIDE SEQUENCE</scope>
    <source>
        <strain evidence="12">PROFFT</strain>
    </source>
</reference>
<evidence type="ECO:0000256" key="8">
    <source>
        <dbReference type="ARBA" id="ARBA00023315"/>
    </source>
</evidence>
<evidence type="ECO:0000256" key="2">
    <source>
        <dbReference type="ARBA" id="ARBA00004728"/>
    </source>
</evidence>
<protein>
    <recommendedName>
        <fullName evidence="6 9">1-acyl-sn-glycerol-3-phosphate acyltransferase</fullName>
        <ecNumber evidence="5 9">2.3.1.51</ecNumber>
    </recommendedName>
</protein>
<evidence type="ECO:0000256" key="3">
    <source>
        <dbReference type="ARBA" id="ARBA00005189"/>
    </source>
</evidence>
<evidence type="ECO:0000256" key="1">
    <source>
        <dbReference type="ARBA" id="ARBA00001141"/>
    </source>
</evidence>
<dbReference type="KEGG" id="ptf:PROFFT_A_01630"/>
<comment type="pathway">
    <text evidence="2">Phospholipid metabolism; CDP-diacylglycerol biosynthesis; CDP-diacylglycerol from sn-glycerol 3-phosphate: step 2/3.</text>
</comment>
<keyword evidence="9" id="KW-0443">Lipid metabolism</keyword>
<dbReference type="SMART" id="SM00563">
    <property type="entry name" value="PlsC"/>
    <property type="match status" value="1"/>
</dbReference>
<dbReference type="UniPathway" id="UPA00557">
    <property type="reaction ID" value="UER00613"/>
</dbReference>
<dbReference type="SUPFAM" id="SSF69593">
    <property type="entry name" value="Glycerol-3-phosphate (1)-acyltransferase"/>
    <property type="match status" value="1"/>
</dbReference>
<dbReference type="PANTHER" id="PTHR10434">
    <property type="entry name" value="1-ACYL-SN-GLYCEROL-3-PHOSPHATE ACYLTRANSFERASE"/>
    <property type="match status" value="1"/>
</dbReference>
<organism evidence="12 13">
    <name type="scientific">Candidatus Profftia tarda</name>
    <dbReference type="NCBI Taxonomy" id="1177216"/>
    <lineage>
        <taxon>Bacteria</taxon>
        <taxon>Pseudomonadati</taxon>
        <taxon>Pseudomonadota</taxon>
        <taxon>Gammaproteobacteria</taxon>
        <taxon>Enterobacterales</taxon>
        <taxon>Enterobacteriaceae</taxon>
        <taxon>Candidatus Profftia</taxon>
    </lineage>
</organism>
<dbReference type="NCBIfam" id="TIGR00530">
    <property type="entry name" value="AGP_acyltrn"/>
    <property type="match status" value="1"/>
</dbReference>
<gene>
    <name evidence="12" type="primary">plsC</name>
    <name evidence="12" type="ORF">PROFFT_A_01630</name>
</gene>
<dbReference type="InterPro" id="IPR004552">
    <property type="entry name" value="AGP_acyltrans"/>
</dbReference>
<keyword evidence="10" id="KW-0812">Transmembrane</keyword>
<evidence type="ECO:0000313" key="13">
    <source>
        <dbReference type="Proteomes" id="UP000683585"/>
    </source>
</evidence>
<dbReference type="EC" id="2.3.1.51" evidence="5 9"/>
<dbReference type="GO" id="GO:0003841">
    <property type="term" value="F:1-acylglycerol-3-phosphate O-acyltransferase activity"/>
    <property type="evidence" value="ECO:0007669"/>
    <property type="project" value="UniProtKB-UniRule"/>
</dbReference>
<keyword evidence="9" id="KW-1208">Phospholipid metabolism</keyword>
<dbReference type="Proteomes" id="UP000683585">
    <property type="component" value="Chromosome"/>
</dbReference>
<dbReference type="CDD" id="cd07989">
    <property type="entry name" value="LPLAT_AGPAT-like"/>
    <property type="match status" value="1"/>
</dbReference>
<dbReference type="PANTHER" id="PTHR10434:SF11">
    <property type="entry name" value="1-ACYL-SN-GLYCEROL-3-PHOSPHATE ACYLTRANSFERASE"/>
    <property type="match status" value="1"/>
</dbReference>
<comment type="similarity">
    <text evidence="4 9">Belongs to the 1-acyl-sn-glycerol-3-phosphate acyltransferase family.</text>
</comment>
<sequence length="265" mass="30045">MDIHINFSRHVTKDNSYRTFMLCIIRIVLATIYCILACVLGSIYCIFSPRNPRHVATFSYIFGLLSPLFGLKVETRIPVEAKDYGNSIYIANHQNNYDMVTISKTIQRNVVTVGKKSLIWIPFFGTLYWLTGNLMINRANRSQAHHVITEVVNQFRTATISFWMFPEGTRSRGRGLMPFKTGAFHAAIAAGVPIVPVCASDTNDKVKLNRCNNGLVIIEMLPPIDVKKYGKNQVRELSNYCHALMKAKINELNAEVADRESNSYF</sequence>
<comment type="pathway">
    <text evidence="3">Lipid metabolism.</text>
</comment>
<keyword evidence="10" id="KW-1133">Transmembrane helix</keyword>
<accession>A0A8E4GHR1</accession>
<feature type="transmembrane region" description="Helical" evidence="10">
    <location>
        <begin position="118"/>
        <end position="136"/>
    </location>
</feature>
<dbReference type="InterPro" id="IPR002123">
    <property type="entry name" value="Plipid/glycerol_acylTrfase"/>
</dbReference>
<keyword evidence="8 9" id="KW-0012">Acyltransferase</keyword>
<keyword evidence="9" id="KW-0594">Phospholipid biosynthesis</keyword>
<dbReference type="GO" id="GO:0005886">
    <property type="term" value="C:plasma membrane"/>
    <property type="evidence" value="ECO:0007669"/>
    <property type="project" value="TreeGrafter"/>
</dbReference>
<keyword evidence="13" id="KW-1185">Reference proteome</keyword>
<evidence type="ECO:0000259" key="11">
    <source>
        <dbReference type="SMART" id="SM00563"/>
    </source>
</evidence>
<evidence type="ECO:0000313" key="12">
    <source>
        <dbReference type="EMBL" id="CAD6508453.1"/>
    </source>
</evidence>
<keyword evidence="10" id="KW-0472">Membrane</keyword>
<feature type="transmembrane region" description="Helical" evidence="10">
    <location>
        <begin position="54"/>
        <end position="71"/>
    </location>
</feature>
<dbReference type="EMBL" id="LR890047">
    <property type="protein sequence ID" value="CAD6508453.1"/>
    <property type="molecule type" value="Genomic_DNA"/>
</dbReference>
<evidence type="ECO:0000256" key="6">
    <source>
        <dbReference type="ARBA" id="ARBA00016139"/>
    </source>
</evidence>
<dbReference type="AlphaFoldDB" id="A0A8E4GHR1"/>
<evidence type="ECO:0000256" key="7">
    <source>
        <dbReference type="ARBA" id="ARBA00022679"/>
    </source>
</evidence>
<evidence type="ECO:0000256" key="9">
    <source>
        <dbReference type="RuleBase" id="RU361267"/>
    </source>
</evidence>
<feature type="domain" description="Phospholipid/glycerol acyltransferase" evidence="11">
    <location>
        <begin position="87"/>
        <end position="202"/>
    </location>
</feature>
<name>A0A8E4GHR1_9ENTR</name>
<keyword evidence="9" id="KW-0444">Lipid biosynthesis</keyword>